<dbReference type="SUPFAM" id="SSF46785">
    <property type="entry name" value="Winged helix' DNA-binding domain"/>
    <property type="match status" value="1"/>
</dbReference>
<evidence type="ECO:0000313" key="7">
    <source>
        <dbReference type="EMBL" id="CAK9163515.1"/>
    </source>
</evidence>
<name>A0ABC8T656_9AQUA</name>
<dbReference type="InterPro" id="IPR057842">
    <property type="entry name" value="WH_MER3"/>
</dbReference>
<dbReference type="Gene3D" id="1.10.10.10">
    <property type="entry name" value="Winged helix-like DNA-binding domain superfamily/Winged helix DNA-binding domain"/>
    <property type="match status" value="1"/>
</dbReference>
<dbReference type="InterPro" id="IPR027417">
    <property type="entry name" value="P-loop_NTPase"/>
</dbReference>
<keyword evidence="5" id="KW-0067">ATP-binding</keyword>
<keyword evidence="2" id="KW-0547">Nucleotide-binding</keyword>
<proteinExistence type="inferred from homology"/>
<dbReference type="InterPro" id="IPR001650">
    <property type="entry name" value="Helicase_C-like"/>
</dbReference>
<dbReference type="Pfam" id="PF02889">
    <property type="entry name" value="Sec63"/>
    <property type="match status" value="1"/>
</dbReference>
<keyword evidence="4" id="KW-0347">Helicase</keyword>
<dbReference type="Pfam" id="PF00271">
    <property type="entry name" value="Helicase_C"/>
    <property type="match status" value="1"/>
</dbReference>
<dbReference type="FunFam" id="1.10.10.10:FF:000012">
    <property type="entry name" value="U5 small nuclear ribonucleoprotein helicase"/>
    <property type="match status" value="1"/>
</dbReference>
<dbReference type="InterPro" id="IPR036388">
    <property type="entry name" value="WH-like_DNA-bd_sf"/>
</dbReference>
<dbReference type="FunFam" id="3.40.50.300:FF:000231">
    <property type="entry name" value="Activating signal cointegrator 1 complex subunit 3"/>
    <property type="match status" value="1"/>
</dbReference>
<gene>
    <name evidence="7" type="ORF">ILEXP_LOCUS32565</name>
</gene>
<dbReference type="PANTHER" id="PTHR47961:SF4">
    <property type="entry name" value="ACTIVATING SIGNAL COINTEGRATOR 1 COMPLEX SUBUNIT 3"/>
    <property type="match status" value="1"/>
</dbReference>
<protein>
    <recommendedName>
        <fullName evidence="6">Helicase C-terminal domain-containing protein</fullName>
    </recommendedName>
</protein>
<evidence type="ECO:0000256" key="3">
    <source>
        <dbReference type="ARBA" id="ARBA00022801"/>
    </source>
</evidence>
<evidence type="ECO:0000256" key="2">
    <source>
        <dbReference type="ARBA" id="ARBA00022741"/>
    </source>
</evidence>
<dbReference type="InterPro" id="IPR050474">
    <property type="entry name" value="Hel308_SKI2-like"/>
</dbReference>
<dbReference type="PANTHER" id="PTHR47961">
    <property type="entry name" value="DNA POLYMERASE THETA, PUTATIVE (AFU_ORTHOLOGUE AFUA_1G05260)-RELATED"/>
    <property type="match status" value="1"/>
</dbReference>
<evidence type="ECO:0000256" key="4">
    <source>
        <dbReference type="ARBA" id="ARBA00022806"/>
    </source>
</evidence>
<dbReference type="InterPro" id="IPR036390">
    <property type="entry name" value="WH_DNA-bd_sf"/>
</dbReference>
<dbReference type="Pfam" id="PF23445">
    <property type="entry name" value="WHD_SNRNP200"/>
    <property type="match status" value="1"/>
</dbReference>
<comment type="similarity">
    <text evidence="1">Belongs to the disease resistance NB-LRR family.</text>
</comment>
<dbReference type="SUPFAM" id="SSF52540">
    <property type="entry name" value="P-loop containing nucleoside triphosphate hydrolases"/>
    <property type="match status" value="1"/>
</dbReference>
<evidence type="ECO:0000313" key="8">
    <source>
        <dbReference type="Proteomes" id="UP001642360"/>
    </source>
</evidence>
<dbReference type="Proteomes" id="UP001642360">
    <property type="component" value="Unassembled WGS sequence"/>
</dbReference>
<feature type="domain" description="Helicase C-terminal" evidence="6">
    <location>
        <begin position="73"/>
        <end position="281"/>
    </location>
</feature>
<dbReference type="EMBL" id="CAUOFW020004047">
    <property type="protein sequence ID" value="CAK9163515.1"/>
    <property type="molecule type" value="Genomic_DNA"/>
</dbReference>
<evidence type="ECO:0000259" key="6">
    <source>
        <dbReference type="PROSITE" id="PS51194"/>
    </source>
</evidence>
<evidence type="ECO:0000256" key="5">
    <source>
        <dbReference type="ARBA" id="ARBA00022840"/>
    </source>
</evidence>
<dbReference type="SMART" id="SM00490">
    <property type="entry name" value="HELICc"/>
    <property type="match status" value="1"/>
</dbReference>
<dbReference type="PROSITE" id="PS51194">
    <property type="entry name" value="HELICASE_CTER"/>
    <property type="match status" value="1"/>
</dbReference>
<organism evidence="7 8">
    <name type="scientific">Ilex paraguariensis</name>
    <name type="common">yerba mate</name>
    <dbReference type="NCBI Taxonomy" id="185542"/>
    <lineage>
        <taxon>Eukaryota</taxon>
        <taxon>Viridiplantae</taxon>
        <taxon>Streptophyta</taxon>
        <taxon>Embryophyta</taxon>
        <taxon>Tracheophyta</taxon>
        <taxon>Spermatophyta</taxon>
        <taxon>Magnoliopsida</taxon>
        <taxon>eudicotyledons</taxon>
        <taxon>Gunneridae</taxon>
        <taxon>Pentapetalae</taxon>
        <taxon>asterids</taxon>
        <taxon>campanulids</taxon>
        <taxon>Aquifoliales</taxon>
        <taxon>Aquifoliaceae</taxon>
        <taxon>Ilex</taxon>
    </lineage>
</organism>
<dbReference type="GO" id="GO:0005524">
    <property type="term" value="F:ATP binding"/>
    <property type="evidence" value="ECO:0007669"/>
    <property type="project" value="UniProtKB-KW"/>
</dbReference>
<dbReference type="GO" id="GO:0016787">
    <property type="term" value="F:hydrolase activity"/>
    <property type="evidence" value="ECO:0007669"/>
    <property type="project" value="UniProtKB-KW"/>
</dbReference>
<dbReference type="CDD" id="cd18795">
    <property type="entry name" value="SF2_C_Ski2"/>
    <property type="match status" value="1"/>
</dbReference>
<dbReference type="Gene3D" id="1.10.3380.10">
    <property type="entry name" value="Sec63 N-terminal domain-like domain"/>
    <property type="match status" value="1"/>
</dbReference>
<dbReference type="Gene3D" id="3.40.50.300">
    <property type="entry name" value="P-loop containing nucleotide triphosphate hydrolases"/>
    <property type="match status" value="2"/>
</dbReference>
<keyword evidence="3" id="KW-0378">Hydrolase</keyword>
<sequence length="428" mass="48497">MRYISSQTERAVRFVGLSTALANAHDLADWLGVEDIGLFNFKPSVRPVPLEVHIQASGYPGKFYCPRMNSMNKPTYAAICTHSPTKPVLIFVSSRRQTRLTALDLIQFAASDEHPRQFLRMPEEALQMILSQVSDQNLRHTLQFGIGLHHAGLNDKDRSLTEELFANNKIQVLVCTSTLAWGVNLPAHLVIIKGTEYYDGKAKRYVDFPITDILQMMGRAGRPQYDQHGKAVILVHEPKKSFYKKFLYEPFPVESSLREQLHEHINAEIVSGTICHKEDALHYLTWTYLFRRLMVNPAYYGLEDPEPHTVSSYLSSLVQDTFEDLEDSGCIKINGDSVEPLMLGSIASQYYLKYLTVSMFGSNIGPYTSLEVFLHILSGASEYDELPVRHNESWQLQRKEIDLIHSSYGQVDKGSATAALAMLHKKEV</sequence>
<accession>A0ABC8T656</accession>
<dbReference type="AlphaFoldDB" id="A0ABC8T656"/>
<dbReference type="InterPro" id="IPR004179">
    <property type="entry name" value="Sec63-dom"/>
</dbReference>
<dbReference type="GO" id="GO:0004386">
    <property type="term" value="F:helicase activity"/>
    <property type="evidence" value="ECO:0007669"/>
    <property type="project" value="UniProtKB-KW"/>
</dbReference>
<comment type="caution">
    <text evidence="7">The sequence shown here is derived from an EMBL/GenBank/DDBJ whole genome shotgun (WGS) entry which is preliminary data.</text>
</comment>
<evidence type="ECO:0000256" key="1">
    <source>
        <dbReference type="ARBA" id="ARBA00008894"/>
    </source>
</evidence>
<keyword evidence="8" id="KW-1185">Reference proteome</keyword>
<reference evidence="7 8" key="1">
    <citation type="submission" date="2024-02" db="EMBL/GenBank/DDBJ databases">
        <authorList>
            <person name="Vignale AGUSTIN F."/>
            <person name="Sosa J E."/>
            <person name="Modenutti C."/>
        </authorList>
    </citation>
    <scope>NUCLEOTIDE SEQUENCE [LARGE SCALE GENOMIC DNA]</scope>
</reference>